<feature type="transmembrane region" description="Helical" evidence="9">
    <location>
        <begin position="138"/>
        <end position="159"/>
    </location>
</feature>
<keyword evidence="4 9" id="KW-0812">Transmembrane</keyword>
<dbReference type="InterPro" id="IPR036458">
    <property type="entry name" value="Na:dicarbo_symporter_sf"/>
</dbReference>
<evidence type="ECO:0000256" key="2">
    <source>
        <dbReference type="ARBA" id="ARBA00006148"/>
    </source>
</evidence>
<protein>
    <recommendedName>
        <fullName evidence="9">Amino acid transporter</fullName>
    </recommendedName>
</protein>
<keyword evidence="6 9" id="KW-1133">Transmembrane helix</keyword>
<proteinExistence type="inferred from homology"/>
<evidence type="ECO:0000313" key="12">
    <source>
        <dbReference type="Proteomes" id="UP001367676"/>
    </source>
</evidence>
<evidence type="ECO:0000256" key="9">
    <source>
        <dbReference type="RuleBase" id="RU361216"/>
    </source>
</evidence>
<dbReference type="EMBL" id="JBBCAQ010000010">
    <property type="protein sequence ID" value="KAK7601288.1"/>
    <property type="molecule type" value="Genomic_DNA"/>
</dbReference>
<feature type="compositionally biased region" description="Polar residues" evidence="10">
    <location>
        <begin position="508"/>
        <end position="528"/>
    </location>
</feature>
<organism evidence="11 12">
    <name type="scientific">Parthenolecanium corni</name>
    <dbReference type="NCBI Taxonomy" id="536013"/>
    <lineage>
        <taxon>Eukaryota</taxon>
        <taxon>Metazoa</taxon>
        <taxon>Ecdysozoa</taxon>
        <taxon>Arthropoda</taxon>
        <taxon>Hexapoda</taxon>
        <taxon>Insecta</taxon>
        <taxon>Pterygota</taxon>
        <taxon>Neoptera</taxon>
        <taxon>Paraneoptera</taxon>
        <taxon>Hemiptera</taxon>
        <taxon>Sternorrhyncha</taxon>
        <taxon>Coccoidea</taxon>
        <taxon>Coccidae</taxon>
        <taxon>Parthenolecanium</taxon>
    </lineage>
</organism>
<feature type="transmembrane region" description="Helical" evidence="9">
    <location>
        <begin position="277"/>
        <end position="298"/>
    </location>
</feature>
<comment type="caution">
    <text evidence="11">The sequence shown here is derived from an EMBL/GenBank/DDBJ whole genome shotgun (WGS) entry which is preliminary data.</text>
</comment>
<dbReference type="InterPro" id="IPR018107">
    <property type="entry name" value="Na-dicarboxylate_symporter_CS"/>
</dbReference>
<evidence type="ECO:0000256" key="5">
    <source>
        <dbReference type="ARBA" id="ARBA00022847"/>
    </source>
</evidence>
<evidence type="ECO:0000256" key="8">
    <source>
        <dbReference type="ARBA" id="ARBA00023180"/>
    </source>
</evidence>
<feature type="transmembrane region" description="Helical" evidence="9">
    <location>
        <begin position="59"/>
        <end position="82"/>
    </location>
</feature>
<sequence length="528" mass="57640">MTIVQGVYLYLIPKYCTPFNVDSNHPDNSPINHSEPITMPPGKRSGKSFLQRILTGQELLTTLTVVSTALGITVGLLLRVIFKEKTWNARERMYIQFLGDIFLRMLKMLIIPLLTCSIISAIGNLDLSLSRKIGLQSILYYVATTTFAVIQGIFWVLIIRPGSFRGGDNTVELIPSESRNITTTDTLLDLARNLFPANIIEACSLQDRTSLVFEPGNNQTFADKYTWKINMETARGTNVLGLVAFSIALGIACARLGSRAKPFIDIVDALGEAVMLLTKGVIWFSPVGVFFLVIANILEMKSFGILVGQLGLYFMTVLLGLFVHGFITVPSLYLLCLQKFPFKFIRNMSPAIVTAFGTGSSSASLPVSMHCLEGANRIDVRVSRFVMPIGATINMDGTALYEAVAAIYISQVRDMELSLGQLVAVSITATMASIGAAGIPQAGLVTMVMVLDTVGLPADNIGYILAVDWLLDRFRTVVNVLGDAIGAGIVAKFSRSELDRLDAMAKNKANNHPDQSSMPNETWNMTPM</sequence>
<evidence type="ECO:0000256" key="1">
    <source>
        <dbReference type="ARBA" id="ARBA00004141"/>
    </source>
</evidence>
<evidence type="ECO:0000313" key="11">
    <source>
        <dbReference type="EMBL" id="KAK7601288.1"/>
    </source>
</evidence>
<feature type="transmembrane region" description="Helical" evidence="9">
    <location>
        <begin position="102"/>
        <end position="123"/>
    </location>
</feature>
<accession>A0AAN9TNP8</accession>
<keyword evidence="7 9" id="KW-0472">Membrane</keyword>
<evidence type="ECO:0000256" key="4">
    <source>
        <dbReference type="ARBA" id="ARBA00022692"/>
    </source>
</evidence>
<dbReference type="InterPro" id="IPR050746">
    <property type="entry name" value="DAACS"/>
</dbReference>
<feature type="transmembrane region" description="Helical" evidence="9">
    <location>
        <begin position="238"/>
        <end position="257"/>
    </location>
</feature>
<evidence type="ECO:0000256" key="7">
    <source>
        <dbReference type="ARBA" id="ARBA00023136"/>
    </source>
</evidence>
<keyword evidence="8" id="KW-0325">Glycoprotein</keyword>
<comment type="subcellular location">
    <subcellularLocation>
        <location evidence="1 9">Membrane</location>
        <topology evidence="1 9">Multi-pass membrane protein</topology>
    </subcellularLocation>
</comment>
<dbReference type="Gene3D" id="1.10.3860.10">
    <property type="entry name" value="Sodium:dicarboxylate symporter"/>
    <property type="match status" value="1"/>
</dbReference>
<evidence type="ECO:0000256" key="3">
    <source>
        <dbReference type="ARBA" id="ARBA00022448"/>
    </source>
</evidence>
<dbReference type="AlphaFoldDB" id="A0AAN9TNP8"/>
<feature type="region of interest" description="Disordered" evidence="10">
    <location>
        <begin position="507"/>
        <end position="528"/>
    </location>
</feature>
<dbReference type="Proteomes" id="UP001367676">
    <property type="component" value="Unassembled WGS sequence"/>
</dbReference>
<dbReference type="InterPro" id="IPR001991">
    <property type="entry name" value="Na-dicarboxylate_symporter"/>
</dbReference>
<evidence type="ECO:0000256" key="6">
    <source>
        <dbReference type="ARBA" id="ARBA00022989"/>
    </source>
</evidence>
<dbReference type="GO" id="GO:0005886">
    <property type="term" value="C:plasma membrane"/>
    <property type="evidence" value="ECO:0007669"/>
    <property type="project" value="TreeGrafter"/>
</dbReference>
<dbReference type="SUPFAM" id="SSF118215">
    <property type="entry name" value="Proton glutamate symport protein"/>
    <property type="match status" value="1"/>
</dbReference>
<dbReference type="GO" id="GO:0015175">
    <property type="term" value="F:neutral L-amino acid transmembrane transporter activity"/>
    <property type="evidence" value="ECO:0007669"/>
    <property type="project" value="TreeGrafter"/>
</dbReference>
<comment type="similarity">
    <text evidence="2 9">Belongs to the dicarboxylate/amino acid:cation symporter (DAACS) (TC 2.A.23) family.</text>
</comment>
<reference evidence="11 12" key="1">
    <citation type="submission" date="2024-03" db="EMBL/GenBank/DDBJ databases">
        <title>Adaptation during the transition from Ophiocordyceps entomopathogen to insect associate is accompanied by gene loss and intensified selection.</title>
        <authorList>
            <person name="Ward C.M."/>
            <person name="Onetto C.A."/>
            <person name="Borneman A.R."/>
        </authorList>
    </citation>
    <scope>NUCLEOTIDE SEQUENCE [LARGE SCALE GENOMIC DNA]</scope>
    <source>
        <strain evidence="11">AWRI1</strain>
        <tissue evidence="11">Single Adult Female</tissue>
    </source>
</reference>
<gene>
    <name evidence="11" type="ORF">V9T40_008729</name>
</gene>
<feature type="transmembrane region" description="Helical" evidence="9">
    <location>
        <begin position="310"/>
        <end position="335"/>
    </location>
</feature>
<dbReference type="GO" id="GO:0015501">
    <property type="term" value="F:glutamate:sodium symporter activity"/>
    <property type="evidence" value="ECO:0007669"/>
    <property type="project" value="TreeGrafter"/>
</dbReference>
<keyword evidence="3 9" id="KW-0813">Transport</keyword>
<dbReference type="PANTHER" id="PTHR11958:SF63">
    <property type="entry name" value="AMINO ACID TRANSPORTER"/>
    <property type="match status" value="1"/>
</dbReference>
<dbReference type="PROSITE" id="PS00714">
    <property type="entry name" value="NA_DICARBOXYL_SYMP_2"/>
    <property type="match status" value="1"/>
</dbReference>
<dbReference type="PANTHER" id="PTHR11958">
    <property type="entry name" value="SODIUM/DICARBOXYLATE SYMPORTER-RELATED"/>
    <property type="match status" value="1"/>
</dbReference>
<dbReference type="PRINTS" id="PR00173">
    <property type="entry name" value="EDTRNSPORT"/>
</dbReference>
<keyword evidence="12" id="KW-1185">Reference proteome</keyword>
<evidence type="ECO:0000256" key="10">
    <source>
        <dbReference type="SAM" id="MobiDB-lite"/>
    </source>
</evidence>
<name>A0AAN9TNP8_9HEMI</name>
<keyword evidence="5 9" id="KW-0769">Symport</keyword>
<dbReference type="Pfam" id="PF00375">
    <property type="entry name" value="SDF"/>
    <property type="match status" value="1"/>
</dbReference>
<dbReference type="GO" id="GO:0005313">
    <property type="term" value="F:L-glutamate transmembrane transporter activity"/>
    <property type="evidence" value="ECO:0007669"/>
    <property type="project" value="TreeGrafter"/>
</dbReference>